<evidence type="ECO:0000313" key="3">
    <source>
        <dbReference type="EMBL" id="RCK37427.1"/>
    </source>
</evidence>
<keyword evidence="1" id="KW-1133">Transmembrane helix</keyword>
<comment type="caution">
    <text evidence="3">The sequence shown here is derived from an EMBL/GenBank/DDBJ whole genome shotgun (WGS) entry which is preliminary data.</text>
</comment>
<dbReference type="InterPro" id="IPR050879">
    <property type="entry name" value="Acyltransferase_3"/>
</dbReference>
<evidence type="ECO:0000259" key="2">
    <source>
        <dbReference type="Pfam" id="PF01757"/>
    </source>
</evidence>
<dbReference type="PANTHER" id="PTHR23028:SF53">
    <property type="entry name" value="ACYL_TRANSF_3 DOMAIN-CONTAINING PROTEIN"/>
    <property type="match status" value="1"/>
</dbReference>
<accession>A0A367W7R8</accession>
<keyword evidence="1" id="KW-0812">Transmembrane</keyword>
<dbReference type="OrthoDB" id="505919at2"/>
<dbReference type="GO" id="GO:0016747">
    <property type="term" value="F:acyltransferase activity, transferring groups other than amino-acyl groups"/>
    <property type="evidence" value="ECO:0007669"/>
    <property type="project" value="InterPro"/>
</dbReference>
<proteinExistence type="predicted"/>
<evidence type="ECO:0000313" key="4">
    <source>
        <dbReference type="Proteomes" id="UP000253226"/>
    </source>
</evidence>
<dbReference type="Pfam" id="PF01757">
    <property type="entry name" value="Acyl_transf_3"/>
    <property type="match status" value="1"/>
</dbReference>
<organism evidence="3 4">
    <name type="scientific">Thalassospira profundimaris</name>
    <dbReference type="NCBI Taxonomy" id="502049"/>
    <lineage>
        <taxon>Bacteria</taxon>
        <taxon>Pseudomonadati</taxon>
        <taxon>Pseudomonadota</taxon>
        <taxon>Alphaproteobacteria</taxon>
        <taxon>Rhodospirillales</taxon>
        <taxon>Thalassospiraceae</taxon>
        <taxon>Thalassospira</taxon>
    </lineage>
</organism>
<keyword evidence="1" id="KW-0472">Membrane</keyword>
<dbReference type="Proteomes" id="UP000253226">
    <property type="component" value="Unassembled WGS sequence"/>
</dbReference>
<feature type="transmembrane region" description="Helical" evidence="1">
    <location>
        <begin position="44"/>
        <end position="67"/>
    </location>
</feature>
<dbReference type="GO" id="GO:0016020">
    <property type="term" value="C:membrane"/>
    <property type="evidence" value="ECO:0007669"/>
    <property type="project" value="TreeGrafter"/>
</dbReference>
<dbReference type="PANTHER" id="PTHR23028">
    <property type="entry name" value="ACETYLTRANSFERASE"/>
    <property type="match status" value="1"/>
</dbReference>
<dbReference type="InterPro" id="IPR002656">
    <property type="entry name" value="Acyl_transf_3_dom"/>
</dbReference>
<feature type="transmembrane region" description="Helical" evidence="1">
    <location>
        <begin position="187"/>
        <end position="205"/>
    </location>
</feature>
<dbReference type="EMBL" id="JPWF01000005">
    <property type="protein sequence ID" value="RCK37427.1"/>
    <property type="molecule type" value="Genomic_DNA"/>
</dbReference>
<gene>
    <name evidence="3" type="ORF">TH19_09150</name>
</gene>
<feature type="transmembrane region" description="Helical" evidence="1">
    <location>
        <begin position="297"/>
        <end position="317"/>
    </location>
</feature>
<feature type="transmembrane region" description="Helical" evidence="1">
    <location>
        <begin position="134"/>
        <end position="154"/>
    </location>
</feature>
<feature type="transmembrane region" description="Helical" evidence="1">
    <location>
        <begin position="12"/>
        <end position="32"/>
    </location>
</feature>
<dbReference type="GO" id="GO:0000271">
    <property type="term" value="P:polysaccharide biosynthetic process"/>
    <property type="evidence" value="ECO:0007669"/>
    <property type="project" value="TreeGrafter"/>
</dbReference>
<protein>
    <recommendedName>
        <fullName evidence="2">Acyltransferase 3 domain-containing protein</fullName>
    </recommendedName>
</protein>
<name>A0A367W7R8_9PROT</name>
<dbReference type="AlphaFoldDB" id="A0A367W7R8"/>
<feature type="transmembrane region" description="Helical" evidence="1">
    <location>
        <begin position="262"/>
        <end position="285"/>
    </location>
</feature>
<feature type="transmembrane region" description="Helical" evidence="1">
    <location>
        <begin position="240"/>
        <end position="257"/>
    </location>
</feature>
<evidence type="ECO:0000256" key="1">
    <source>
        <dbReference type="SAM" id="Phobius"/>
    </source>
</evidence>
<feature type="transmembrane region" description="Helical" evidence="1">
    <location>
        <begin position="161"/>
        <end position="181"/>
    </location>
</feature>
<reference evidence="3 4" key="1">
    <citation type="submission" date="2014-07" db="EMBL/GenBank/DDBJ databases">
        <title>Draft genome sequence of Thalassospira profundimaris 35.</title>
        <authorList>
            <person name="Lai Q."/>
            <person name="Shao Z."/>
        </authorList>
    </citation>
    <scope>NUCLEOTIDE SEQUENCE [LARGE SCALE GENOMIC DNA]</scope>
    <source>
        <strain evidence="3 4">35</strain>
    </source>
</reference>
<feature type="transmembrane region" description="Helical" evidence="1">
    <location>
        <begin position="88"/>
        <end position="107"/>
    </location>
</feature>
<feature type="domain" description="Acyltransferase 3" evidence="2">
    <location>
        <begin position="13"/>
        <end position="314"/>
    </location>
</feature>
<sequence length="347" mass="38269">MNMPAQTQQNRMAAIDGLRAIAVLMVVAFHYLGRWPNDFTGLSFAPMFEFGWLGVDLFFVISGYCIAMTAERTGSLATFWGRRFGRIYPAYVAGVILTFALVSYFGLPDREVTIVQALGNLLFLNAAIMPPVDGVYWSLIVELKFYFIYGFLLCISRRPSIILGGMVGLFAVGLGLRLVGIDHFDRIIRPEHIILFLIGAALFFAHTRDSDAQKRRYSLLAVLAYLASFTTGAYDAVVPYAAVTLLVGIVVIATRRLPVLSILWPVGLISYSWYLLHQNIGLVIIRAATDAGFGDALAVACAATGTLALSVGLYFAFENRTIRKAANQLFEKIFSILKLNRLAKQPA</sequence>